<dbReference type="InterPro" id="IPR042213">
    <property type="entry name" value="NBD_C_sf"/>
</dbReference>
<dbReference type="Proteomes" id="UP001060336">
    <property type="component" value="Chromosome"/>
</dbReference>
<evidence type="ECO:0000259" key="14">
    <source>
        <dbReference type="Pfam" id="PF17042"/>
    </source>
</evidence>
<evidence type="ECO:0000256" key="9">
    <source>
        <dbReference type="ARBA" id="ARBA00037335"/>
    </source>
</evidence>
<reference evidence="15" key="1">
    <citation type="submission" date="2022-08" db="EMBL/GenBank/DDBJ databases">
        <title>Nisaea acidiphila sp. nov., isolated from a marine algal debris and emended description of the genus Nisaea Urios et al. 2008.</title>
        <authorList>
            <person name="Kwon K."/>
        </authorList>
    </citation>
    <scope>NUCLEOTIDE SEQUENCE</scope>
    <source>
        <strain evidence="15">MEBiC11861</strain>
    </source>
</reference>
<dbReference type="RefSeq" id="WP_257766801.1">
    <property type="nucleotide sequence ID" value="NZ_CP102480.1"/>
</dbReference>
<dbReference type="InterPro" id="IPR031475">
    <property type="entry name" value="NBD_C"/>
</dbReference>
<proteinExistence type="inferred from homology"/>
<comment type="catalytic activity">
    <reaction evidence="8">
        <text>3-dehydro-D-erythronate + ATP = 3-dehydro-4-O-phospho-D-erythronate + ADP + H(+)</text>
        <dbReference type="Rhea" id="RHEA:52556"/>
        <dbReference type="ChEBI" id="CHEBI:15378"/>
        <dbReference type="ChEBI" id="CHEBI:30616"/>
        <dbReference type="ChEBI" id="CHEBI:57958"/>
        <dbReference type="ChEBI" id="CHEBI:136593"/>
        <dbReference type="ChEBI" id="CHEBI:456216"/>
        <dbReference type="EC" id="2.7.1.217"/>
    </reaction>
</comment>
<protein>
    <recommendedName>
        <fullName evidence="11">3-oxo-tetronate kinase</fullName>
        <ecNumber evidence="10">2.7.1.217</ecNumber>
    </recommendedName>
    <alternativeName>
        <fullName evidence="12">3-dehydrotetronate 4-kinase</fullName>
    </alternativeName>
</protein>
<keyword evidence="6" id="KW-0119">Carbohydrate metabolism</keyword>
<feature type="domain" description="Four-carbon acid sugar kinase N-terminal" evidence="13">
    <location>
        <begin position="5"/>
        <end position="230"/>
    </location>
</feature>
<sequence length="422" mass="43691">MAPILGCIADDFTGATDLANMLVRGGMRTVQLIGVPGAATEIPEADAIVVALKSRTNPAAEAVAQSRESLRWLKGAGCRQFFFKYCSTFDSTDDGNIGPVTDALMEDLGTGVTVACPAFPENGRTIFNGHLFVGTQLLSDSPMRNHPLTPMTDSNLVSVLQRQTKKQVKLLQFTTVDAGGEAISAALKVIESDGGGIAIVDAILDNHLESIGYGVRDLPLITGGSGVAIGLPENYRRQGLLADSSAADRLPSIEGKAAVLAGSCSVATLGQIERFREEHPALAVDALRLARGEDVVGEALDWAYGKSAEGPVLIYASQPAEKVREIQSELGRAEAGALIEDAMAGIARGLVDAGVRRLVVAGGETSGAVVSALGVKGLQIGAQIDPGVPATVSLGGEQIALALKSGNFGGQDFFAKALAEMP</sequence>
<dbReference type="NCBIfam" id="NF043035">
    <property type="entry name" value="OxoTetrKin"/>
    <property type="match status" value="1"/>
</dbReference>
<accession>A0A9J7ASH6</accession>
<dbReference type="GO" id="GO:0016301">
    <property type="term" value="F:kinase activity"/>
    <property type="evidence" value="ECO:0007669"/>
    <property type="project" value="UniProtKB-KW"/>
</dbReference>
<dbReference type="InterPro" id="IPR037051">
    <property type="entry name" value="4-carb_acid_sugar_kinase_N_sf"/>
</dbReference>
<dbReference type="Gene3D" id="3.40.980.20">
    <property type="entry name" value="Four-carbon acid sugar kinase, nucleotide binding domain"/>
    <property type="match status" value="1"/>
</dbReference>
<dbReference type="GO" id="GO:0005524">
    <property type="term" value="F:ATP binding"/>
    <property type="evidence" value="ECO:0007669"/>
    <property type="project" value="UniProtKB-KW"/>
</dbReference>
<comment type="similarity">
    <text evidence="1">Belongs to the four-carbon acid sugar kinase family.</text>
</comment>
<evidence type="ECO:0000256" key="5">
    <source>
        <dbReference type="ARBA" id="ARBA00022840"/>
    </source>
</evidence>
<dbReference type="KEGG" id="naci:NUH88_12795"/>
<keyword evidence="16" id="KW-1185">Reference proteome</keyword>
<feature type="domain" description="Four-carbon acid sugar kinase nucleotide binding" evidence="14">
    <location>
        <begin position="258"/>
        <end position="414"/>
    </location>
</feature>
<dbReference type="InterPro" id="IPR010737">
    <property type="entry name" value="4-carb_acid_sugar_kinase_N"/>
</dbReference>
<organism evidence="15 16">
    <name type="scientific">Nisaea acidiphila</name>
    <dbReference type="NCBI Taxonomy" id="1862145"/>
    <lineage>
        <taxon>Bacteria</taxon>
        <taxon>Pseudomonadati</taxon>
        <taxon>Pseudomonadota</taxon>
        <taxon>Alphaproteobacteria</taxon>
        <taxon>Rhodospirillales</taxon>
        <taxon>Thalassobaculaceae</taxon>
        <taxon>Nisaea</taxon>
    </lineage>
</organism>
<dbReference type="SUPFAM" id="SSF142764">
    <property type="entry name" value="YgbK-like"/>
    <property type="match status" value="1"/>
</dbReference>
<evidence type="ECO:0000256" key="1">
    <source>
        <dbReference type="ARBA" id="ARBA00005715"/>
    </source>
</evidence>
<dbReference type="InterPro" id="IPR050007">
    <property type="entry name" value="OtnK"/>
</dbReference>
<keyword evidence="2" id="KW-0808">Transferase</keyword>
<evidence type="ECO:0000256" key="6">
    <source>
        <dbReference type="ARBA" id="ARBA00023277"/>
    </source>
</evidence>
<name>A0A9J7ASH6_9PROT</name>
<evidence type="ECO:0000256" key="11">
    <source>
        <dbReference type="ARBA" id="ARBA00039461"/>
    </source>
</evidence>
<evidence type="ECO:0000256" key="10">
    <source>
        <dbReference type="ARBA" id="ARBA00039095"/>
    </source>
</evidence>
<keyword evidence="3" id="KW-0547">Nucleotide-binding</keyword>
<dbReference type="Pfam" id="PF17042">
    <property type="entry name" value="NBD_C"/>
    <property type="match status" value="1"/>
</dbReference>
<evidence type="ECO:0000256" key="12">
    <source>
        <dbReference type="ARBA" id="ARBA00041377"/>
    </source>
</evidence>
<evidence type="ECO:0000256" key="2">
    <source>
        <dbReference type="ARBA" id="ARBA00022679"/>
    </source>
</evidence>
<dbReference type="Gene3D" id="3.40.50.10840">
    <property type="entry name" value="Putative sugar-binding, N-terminal domain"/>
    <property type="match status" value="1"/>
</dbReference>
<gene>
    <name evidence="15" type="ORF">NUH88_12795</name>
</gene>
<dbReference type="AlphaFoldDB" id="A0A9J7ASH6"/>
<keyword evidence="5" id="KW-0067">ATP-binding</keyword>
<evidence type="ECO:0000256" key="4">
    <source>
        <dbReference type="ARBA" id="ARBA00022777"/>
    </source>
</evidence>
<evidence type="ECO:0000256" key="8">
    <source>
        <dbReference type="ARBA" id="ARBA00036346"/>
    </source>
</evidence>
<evidence type="ECO:0000259" key="13">
    <source>
        <dbReference type="Pfam" id="PF07005"/>
    </source>
</evidence>
<dbReference type="Pfam" id="PF07005">
    <property type="entry name" value="SBD_N"/>
    <property type="match status" value="1"/>
</dbReference>
<comment type="catalytic activity">
    <reaction evidence="7">
        <text>3-dehydro-L-erythronate + ATP = 3-dehydro-4-O-phospho-L-erythronate + ADP + H(+)</text>
        <dbReference type="Rhea" id="RHEA:52552"/>
        <dbReference type="ChEBI" id="CHEBI:15378"/>
        <dbReference type="ChEBI" id="CHEBI:30616"/>
        <dbReference type="ChEBI" id="CHEBI:136592"/>
        <dbReference type="ChEBI" id="CHEBI:136670"/>
        <dbReference type="ChEBI" id="CHEBI:456216"/>
        <dbReference type="EC" id="2.7.1.217"/>
    </reaction>
</comment>
<evidence type="ECO:0000313" key="16">
    <source>
        <dbReference type="Proteomes" id="UP001060336"/>
    </source>
</evidence>
<evidence type="ECO:0000313" key="15">
    <source>
        <dbReference type="EMBL" id="UUX48293.1"/>
    </source>
</evidence>
<comment type="function">
    <text evidence="9">Catalyzes the ATP-dependent phosphorylation of 3-oxo-tetronate to 3-oxo-tetronate 4-phosphate.</text>
</comment>
<dbReference type="EMBL" id="CP102480">
    <property type="protein sequence ID" value="UUX48293.1"/>
    <property type="molecule type" value="Genomic_DNA"/>
</dbReference>
<keyword evidence="4 15" id="KW-0418">Kinase</keyword>
<evidence type="ECO:0000256" key="3">
    <source>
        <dbReference type="ARBA" id="ARBA00022741"/>
    </source>
</evidence>
<dbReference type="EC" id="2.7.1.217" evidence="10"/>
<evidence type="ECO:0000256" key="7">
    <source>
        <dbReference type="ARBA" id="ARBA00035898"/>
    </source>
</evidence>